<proteinExistence type="predicted"/>
<evidence type="ECO:0000313" key="3">
    <source>
        <dbReference type="Proteomes" id="UP001059597"/>
    </source>
</evidence>
<reference evidence="2" key="1">
    <citation type="submission" date="2022-06" db="EMBL/GenBank/DDBJ databases">
        <title>Complete genome sequence of Streptomyces nigrescens HEK616.</title>
        <authorList>
            <person name="Asamizu S."/>
            <person name="Onaka H."/>
        </authorList>
    </citation>
    <scope>NUCLEOTIDE SEQUENCE</scope>
    <source>
        <strain evidence="2">HEK616</strain>
    </source>
</reference>
<keyword evidence="3" id="KW-1185">Reference proteome</keyword>
<accession>A0ABM7ZUH1</accession>
<sequence length="112" mass="11697">MAKLESLDPTTPVFAQLKEKTGPIVLANTFVVPKERTEAFLVPSSTHGQALPGPAFHPGSDARRPGLEDADPAAPSAADCALSASGAVRVPGTMAVAAARPRWDFMFSSNRP</sequence>
<evidence type="ECO:0000256" key="1">
    <source>
        <dbReference type="SAM" id="MobiDB-lite"/>
    </source>
</evidence>
<gene>
    <name evidence="2" type="ORF">HEK616_35090</name>
</gene>
<name>A0ABM7ZUH1_STRNI</name>
<protein>
    <submittedName>
        <fullName evidence="2">Uncharacterized protein</fullName>
    </submittedName>
</protein>
<dbReference type="RefSeq" id="WP_261953840.1">
    <property type="nucleotide sequence ID" value="NZ_AP026073.1"/>
</dbReference>
<organism evidence="2 3">
    <name type="scientific">Streptomyces nigrescens</name>
    <dbReference type="NCBI Taxonomy" id="1920"/>
    <lineage>
        <taxon>Bacteria</taxon>
        <taxon>Bacillati</taxon>
        <taxon>Actinomycetota</taxon>
        <taxon>Actinomycetes</taxon>
        <taxon>Kitasatosporales</taxon>
        <taxon>Streptomycetaceae</taxon>
        <taxon>Streptomyces</taxon>
    </lineage>
</organism>
<dbReference type="EMBL" id="AP026073">
    <property type="protein sequence ID" value="BDM70022.1"/>
    <property type="molecule type" value="Genomic_DNA"/>
</dbReference>
<dbReference type="Proteomes" id="UP001059597">
    <property type="component" value="Chromosome"/>
</dbReference>
<evidence type="ECO:0000313" key="2">
    <source>
        <dbReference type="EMBL" id="BDM70022.1"/>
    </source>
</evidence>
<feature type="region of interest" description="Disordered" evidence="1">
    <location>
        <begin position="43"/>
        <end position="74"/>
    </location>
</feature>